<dbReference type="InterPro" id="IPR016152">
    <property type="entry name" value="PTrfase/Anion_transptr"/>
</dbReference>
<evidence type="ECO:0000313" key="14">
    <source>
        <dbReference type="Proteomes" id="UP001321766"/>
    </source>
</evidence>
<evidence type="ECO:0000256" key="2">
    <source>
        <dbReference type="ARBA" id="ARBA00022448"/>
    </source>
</evidence>
<gene>
    <name evidence="13" type="ORF">KIM372_16410</name>
</gene>
<dbReference type="PANTHER" id="PTHR36203">
    <property type="entry name" value="ASCORBATE-SPECIFIC PTS SYSTEM EIIA COMPONENT"/>
    <property type="match status" value="1"/>
</dbReference>
<evidence type="ECO:0000256" key="5">
    <source>
        <dbReference type="ARBA" id="ARBA00022679"/>
    </source>
</evidence>
<evidence type="ECO:0000256" key="7">
    <source>
        <dbReference type="ARBA" id="ARBA00022777"/>
    </source>
</evidence>
<evidence type="ECO:0000313" key="13">
    <source>
        <dbReference type="EMBL" id="BDR53734.1"/>
    </source>
</evidence>
<dbReference type="PANTHER" id="PTHR36203:SF1">
    <property type="entry name" value="ASCORBATE-SPECIFIC PTS SYSTEM EIIA COMPONENT"/>
    <property type="match status" value="1"/>
</dbReference>
<keyword evidence="2" id="KW-0813">Transport</keyword>
<dbReference type="PROSITE" id="PS51094">
    <property type="entry name" value="PTS_EIIA_TYPE_2"/>
    <property type="match status" value="1"/>
</dbReference>
<evidence type="ECO:0000256" key="3">
    <source>
        <dbReference type="ARBA" id="ARBA00022490"/>
    </source>
</evidence>
<keyword evidence="14" id="KW-1185">Reference proteome</keyword>
<comment type="function">
    <text evidence="8">The phosphoenolpyruvate-dependent sugar phosphotransferase system (sugar PTS), a major carbohydrate active transport system, catalyzes the phosphorylation of incoming sugar substrates concomitantly with their translocation across the cell membrane. The enzyme II UlaABC PTS system is involved in ascorbate transport.</text>
</comment>
<accession>A0ABN6SC88</accession>
<evidence type="ECO:0000256" key="10">
    <source>
        <dbReference type="ARBA" id="ARBA00042072"/>
    </source>
</evidence>
<feature type="domain" description="PTS EIIA type-2" evidence="12">
    <location>
        <begin position="4"/>
        <end position="148"/>
    </location>
</feature>
<comment type="subcellular location">
    <subcellularLocation>
        <location evidence="1">Cytoplasm</location>
    </subcellularLocation>
</comment>
<evidence type="ECO:0000256" key="6">
    <source>
        <dbReference type="ARBA" id="ARBA00022683"/>
    </source>
</evidence>
<evidence type="ECO:0000256" key="8">
    <source>
        <dbReference type="ARBA" id="ARBA00037387"/>
    </source>
</evidence>
<feature type="region of interest" description="Disordered" evidence="11">
    <location>
        <begin position="134"/>
        <end position="153"/>
    </location>
</feature>
<keyword evidence="7" id="KW-0418">Kinase</keyword>
<keyword evidence="5" id="KW-0808">Transferase</keyword>
<dbReference type="EMBL" id="AP026798">
    <property type="protein sequence ID" value="BDR53734.1"/>
    <property type="molecule type" value="Genomic_DNA"/>
</dbReference>
<dbReference type="InterPro" id="IPR002178">
    <property type="entry name" value="PTS_EIIA_type-2_dom"/>
</dbReference>
<proteinExistence type="predicted"/>
<evidence type="ECO:0000259" key="12">
    <source>
        <dbReference type="PROSITE" id="PS51094"/>
    </source>
</evidence>
<protein>
    <recommendedName>
        <fullName evidence="9">Ascorbate-specific PTS system EIIA component</fullName>
    </recommendedName>
    <alternativeName>
        <fullName evidence="10">Ascorbate-specific phosphotransferase enzyme IIA component</fullName>
    </alternativeName>
</protein>
<keyword evidence="4" id="KW-0597">Phosphoprotein</keyword>
<name>A0ABN6SC88_9BIFI</name>
<sequence>MLEQFLSPGGLLYEESVPGWKQAVDEVAQPLLDAGTIKTSYVDAVKEAIAKPGGTYMDLGSGVALAHARPEAGVITTSLSALHAGTPFLLADDEDHPITTMFCLAAQDANKHLSLMQALATFLSDESNQQRLAQVSSKQELEAVLTGKSTQHE</sequence>
<keyword evidence="3" id="KW-0963">Cytoplasm</keyword>
<dbReference type="Pfam" id="PF00359">
    <property type="entry name" value="PTS_EIIA_2"/>
    <property type="match status" value="1"/>
</dbReference>
<dbReference type="InterPro" id="IPR051351">
    <property type="entry name" value="Ascorbate-PTS_EIIA_comp"/>
</dbReference>
<evidence type="ECO:0000256" key="1">
    <source>
        <dbReference type="ARBA" id="ARBA00004496"/>
    </source>
</evidence>
<dbReference type="SUPFAM" id="SSF55804">
    <property type="entry name" value="Phoshotransferase/anion transport protein"/>
    <property type="match status" value="1"/>
</dbReference>
<evidence type="ECO:0000256" key="9">
    <source>
        <dbReference type="ARBA" id="ARBA00041175"/>
    </source>
</evidence>
<keyword evidence="6" id="KW-0598">Phosphotransferase system</keyword>
<organism evidence="13 14">
    <name type="scientific">Bombiscardovia nodaiensis</name>
    <dbReference type="NCBI Taxonomy" id="2932181"/>
    <lineage>
        <taxon>Bacteria</taxon>
        <taxon>Bacillati</taxon>
        <taxon>Actinomycetota</taxon>
        <taxon>Actinomycetes</taxon>
        <taxon>Bifidobacteriales</taxon>
        <taxon>Bifidobacteriaceae</taxon>
        <taxon>Bombiscardovia</taxon>
    </lineage>
</organism>
<dbReference type="Gene3D" id="3.40.930.10">
    <property type="entry name" value="Mannitol-specific EII, Chain A"/>
    <property type="match status" value="1"/>
</dbReference>
<dbReference type="Proteomes" id="UP001321766">
    <property type="component" value="Chromosome"/>
</dbReference>
<evidence type="ECO:0000256" key="4">
    <source>
        <dbReference type="ARBA" id="ARBA00022553"/>
    </source>
</evidence>
<reference evidence="13 14" key="1">
    <citation type="journal article" date="2023" name="Microbiol. Spectr.">
        <title>Symbiosis of Carpenter Bees with Uncharacterized Lactic Acid Bacteria Showing NAD Auxotrophy.</title>
        <authorList>
            <person name="Kawasaki S."/>
            <person name="Ozawa K."/>
            <person name="Mori T."/>
            <person name="Yamamoto A."/>
            <person name="Ito M."/>
            <person name="Ohkuma M."/>
            <person name="Sakamoto M."/>
            <person name="Matsutani M."/>
        </authorList>
    </citation>
    <scope>NUCLEOTIDE SEQUENCE [LARGE SCALE GENOMIC DNA]</scope>
    <source>
        <strain evidence="13 14">Kim37-2</strain>
    </source>
</reference>
<dbReference type="CDD" id="cd00211">
    <property type="entry name" value="PTS_IIA_fru"/>
    <property type="match status" value="1"/>
</dbReference>
<evidence type="ECO:0000256" key="11">
    <source>
        <dbReference type="SAM" id="MobiDB-lite"/>
    </source>
</evidence>